<evidence type="ECO:0000313" key="3">
    <source>
        <dbReference type="Proteomes" id="UP000246661"/>
    </source>
</evidence>
<name>A0A317QNX6_9ACTN</name>
<protein>
    <submittedName>
        <fullName evidence="2">Uncharacterized protein</fullName>
    </submittedName>
</protein>
<feature type="transmembrane region" description="Helical" evidence="1">
    <location>
        <begin position="73"/>
        <end position="90"/>
    </location>
</feature>
<feature type="transmembrane region" description="Helical" evidence="1">
    <location>
        <begin position="20"/>
        <end position="41"/>
    </location>
</feature>
<comment type="caution">
    <text evidence="2">The sequence shown here is derived from an EMBL/GenBank/DDBJ whole genome shotgun (WGS) entry which is preliminary data.</text>
</comment>
<feature type="transmembrane region" description="Helical" evidence="1">
    <location>
        <begin position="187"/>
        <end position="207"/>
    </location>
</feature>
<evidence type="ECO:0000313" key="2">
    <source>
        <dbReference type="EMBL" id="PWW25062.1"/>
    </source>
</evidence>
<keyword evidence="3" id="KW-1185">Reference proteome</keyword>
<accession>A0A317QNX6</accession>
<dbReference type="AlphaFoldDB" id="A0A317QNX6"/>
<dbReference type="EMBL" id="QGTX01000001">
    <property type="protein sequence ID" value="PWW25062.1"/>
    <property type="molecule type" value="Genomic_DNA"/>
</dbReference>
<feature type="transmembrane region" description="Helical" evidence="1">
    <location>
        <begin position="154"/>
        <end position="175"/>
    </location>
</feature>
<sequence length="311" mass="33890">MTSPSPDPATPLGRLGQVAGSVAQVVAPLSVLTALLFYFGYASSRARYLYFGVDVDTIGLSTQDYVMRSPEPLLTPLLVLALLAVVVAVVHERVRHRVQAALADAEDADPQVAASGRHRVERGSRQARAVVVTGDALLLVGVLLLVGFPSWGGWAYYPLVTPLLMAAGTGLALYGRRIARSLRPGQPPSGVVTVVLSVLLVISVFWATATFAEWSGRGAAREAARHLDRLPAVILDTTERLHLTSRGVRETALEPSEGQTFRYRYRDLRLLVQGEDRVFLVPERWDASNSTLVVPMDDSVRLQFRFLNDPP</sequence>
<keyword evidence="1" id="KW-1133">Transmembrane helix</keyword>
<reference evidence="3" key="1">
    <citation type="submission" date="2018-05" db="EMBL/GenBank/DDBJ databases">
        <authorList>
            <person name="Klenk H.-P."/>
            <person name="Huntemann M."/>
            <person name="Clum A."/>
            <person name="Pillay M."/>
            <person name="Palaniappan K."/>
            <person name="Varghese N."/>
            <person name="Mikhailova N."/>
            <person name="Stamatis D."/>
            <person name="Reddy T."/>
            <person name="Daum C."/>
            <person name="Shapiro N."/>
            <person name="Ivanova N."/>
            <person name="Kyrpides N."/>
            <person name="Woyke T."/>
        </authorList>
    </citation>
    <scope>NUCLEOTIDE SEQUENCE [LARGE SCALE GENOMIC DNA]</scope>
    <source>
        <strain evidence="3">DSM 45417</strain>
    </source>
</reference>
<dbReference type="RefSeq" id="WP_110007094.1">
    <property type="nucleotide sequence ID" value="NZ_QGTX01000001.1"/>
</dbReference>
<proteinExistence type="predicted"/>
<keyword evidence="1" id="KW-0812">Transmembrane</keyword>
<evidence type="ECO:0000256" key="1">
    <source>
        <dbReference type="SAM" id="Phobius"/>
    </source>
</evidence>
<dbReference type="Proteomes" id="UP000246661">
    <property type="component" value="Unassembled WGS sequence"/>
</dbReference>
<dbReference type="OrthoDB" id="4350047at2"/>
<gene>
    <name evidence="2" type="ORF">JD79_04256</name>
</gene>
<keyword evidence="1" id="KW-0472">Membrane</keyword>
<organism evidence="2 3">
    <name type="scientific">Geodermatophilus normandii</name>
    <dbReference type="NCBI Taxonomy" id="1137989"/>
    <lineage>
        <taxon>Bacteria</taxon>
        <taxon>Bacillati</taxon>
        <taxon>Actinomycetota</taxon>
        <taxon>Actinomycetes</taxon>
        <taxon>Geodermatophilales</taxon>
        <taxon>Geodermatophilaceae</taxon>
        <taxon>Geodermatophilus</taxon>
    </lineage>
</organism>
<feature type="transmembrane region" description="Helical" evidence="1">
    <location>
        <begin position="127"/>
        <end position="148"/>
    </location>
</feature>